<proteinExistence type="predicted"/>
<keyword evidence="1" id="KW-0812">Transmembrane</keyword>
<keyword evidence="3" id="KW-1185">Reference proteome</keyword>
<dbReference type="Proteomes" id="UP000886520">
    <property type="component" value="Chromosome 18"/>
</dbReference>
<keyword evidence="1" id="KW-1133">Transmembrane helix</keyword>
<protein>
    <submittedName>
        <fullName evidence="2">Uncharacterized protein</fullName>
    </submittedName>
</protein>
<dbReference type="AlphaFoldDB" id="A0A9D4Z8W0"/>
<evidence type="ECO:0000313" key="2">
    <source>
        <dbReference type="EMBL" id="KAI5065919.1"/>
    </source>
</evidence>
<organism evidence="2 3">
    <name type="scientific">Adiantum capillus-veneris</name>
    <name type="common">Maidenhair fern</name>
    <dbReference type="NCBI Taxonomy" id="13818"/>
    <lineage>
        <taxon>Eukaryota</taxon>
        <taxon>Viridiplantae</taxon>
        <taxon>Streptophyta</taxon>
        <taxon>Embryophyta</taxon>
        <taxon>Tracheophyta</taxon>
        <taxon>Polypodiopsida</taxon>
        <taxon>Polypodiidae</taxon>
        <taxon>Polypodiales</taxon>
        <taxon>Pteridineae</taxon>
        <taxon>Pteridaceae</taxon>
        <taxon>Vittarioideae</taxon>
        <taxon>Adiantum</taxon>
    </lineage>
</organism>
<comment type="caution">
    <text evidence="2">The sequence shown here is derived from an EMBL/GenBank/DDBJ whole genome shotgun (WGS) entry which is preliminary data.</text>
</comment>
<feature type="transmembrane region" description="Helical" evidence="1">
    <location>
        <begin position="6"/>
        <end position="24"/>
    </location>
</feature>
<keyword evidence="1" id="KW-0472">Membrane</keyword>
<accession>A0A9D4Z8W0</accession>
<reference evidence="2" key="1">
    <citation type="submission" date="2021-01" db="EMBL/GenBank/DDBJ databases">
        <title>Adiantum capillus-veneris genome.</title>
        <authorList>
            <person name="Fang Y."/>
            <person name="Liao Q."/>
        </authorList>
    </citation>
    <scope>NUCLEOTIDE SEQUENCE</scope>
    <source>
        <strain evidence="2">H3</strain>
        <tissue evidence="2">Leaf</tissue>
    </source>
</reference>
<dbReference type="EMBL" id="JABFUD020000018">
    <property type="protein sequence ID" value="KAI5065919.1"/>
    <property type="molecule type" value="Genomic_DNA"/>
</dbReference>
<evidence type="ECO:0000256" key="1">
    <source>
        <dbReference type="SAM" id="Phobius"/>
    </source>
</evidence>
<evidence type="ECO:0000313" key="3">
    <source>
        <dbReference type="Proteomes" id="UP000886520"/>
    </source>
</evidence>
<name>A0A9D4Z8W0_ADICA</name>
<gene>
    <name evidence="2" type="ORF">GOP47_0018543</name>
</gene>
<sequence>MGYNYWAVIVVQWYYGVTIASKFISFNSKEQMISEVNAAKRLGVARVMLWQLPPSYSKPCLHSLLLMTSNPLMVGKKQRKSTLLAIL</sequence>